<feature type="compositionally biased region" description="Basic residues" evidence="1">
    <location>
        <begin position="121"/>
        <end position="136"/>
    </location>
</feature>
<evidence type="ECO:0000313" key="3">
    <source>
        <dbReference type="RefSeq" id="XP_014662047.1"/>
    </source>
</evidence>
<feature type="compositionally biased region" description="Basic and acidic residues" evidence="1">
    <location>
        <begin position="169"/>
        <end position="182"/>
    </location>
</feature>
<reference evidence="3" key="1">
    <citation type="submission" date="2025-08" db="UniProtKB">
        <authorList>
            <consortium name="RefSeq"/>
        </authorList>
    </citation>
    <scope>IDENTIFICATION</scope>
</reference>
<dbReference type="RefSeq" id="XP_014662047.1">
    <property type="nucleotide sequence ID" value="XM_014806561.1"/>
</dbReference>
<feature type="compositionally biased region" description="Polar residues" evidence="1">
    <location>
        <begin position="93"/>
        <end position="106"/>
    </location>
</feature>
<name>A0ABM1DQ26_PRICU</name>
<protein>
    <submittedName>
        <fullName evidence="3">Uncharacterized protein LOC106805082</fullName>
    </submittedName>
</protein>
<feature type="region of interest" description="Disordered" evidence="1">
    <location>
        <begin position="1"/>
        <end position="182"/>
    </location>
</feature>
<evidence type="ECO:0000256" key="1">
    <source>
        <dbReference type="SAM" id="MobiDB-lite"/>
    </source>
</evidence>
<proteinExistence type="predicted"/>
<organism evidence="2 3">
    <name type="scientific">Priapulus caudatus</name>
    <name type="common">Priapulid worm</name>
    <dbReference type="NCBI Taxonomy" id="37621"/>
    <lineage>
        <taxon>Eukaryota</taxon>
        <taxon>Metazoa</taxon>
        <taxon>Ecdysozoa</taxon>
        <taxon>Scalidophora</taxon>
        <taxon>Priapulida</taxon>
        <taxon>Priapulimorpha</taxon>
        <taxon>Priapulimorphida</taxon>
        <taxon>Priapulidae</taxon>
        <taxon>Priapulus</taxon>
    </lineage>
</organism>
<feature type="compositionally biased region" description="Basic and acidic residues" evidence="1">
    <location>
        <begin position="32"/>
        <end position="44"/>
    </location>
</feature>
<keyword evidence="2" id="KW-1185">Reference proteome</keyword>
<dbReference type="Proteomes" id="UP000695022">
    <property type="component" value="Unplaced"/>
</dbReference>
<dbReference type="GeneID" id="106805082"/>
<sequence>RRYWRRCLPSPERESSILATLKKKKPSALRDGQIEDSKVQKEGKMTNGTEMQGKAMPGSSPPQVQSPVGGGRGLDLLGLETRRSRHRVCDVSASRSRQQPSCSTYSARPFGPQFAPERASLRSRRAAARARARRRISPAGGEQENFTGREHVGTIRKSCSDVGGRARHAVGERRGEGREPGV</sequence>
<gene>
    <name evidence="3" type="primary">LOC106805082</name>
</gene>
<feature type="compositionally biased region" description="Low complexity" evidence="1">
    <location>
        <begin position="57"/>
        <end position="67"/>
    </location>
</feature>
<evidence type="ECO:0000313" key="2">
    <source>
        <dbReference type="Proteomes" id="UP000695022"/>
    </source>
</evidence>
<accession>A0ABM1DQ26</accession>
<feature type="non-terminal residue" evidence="3">
    <location>
        <position position="1"/>
    </location>
</feature>